<reference key="1">
    <citation type="submission" date="2009-08" db="EMBL/GenBank/DDBJ databases">
        <title>The genome sequence of Spirochaeta thermophila DSM6192.</title>
        <authorList>
            <person name="Angelov A."/>
            <person name="Mientus M."/>
            <person name="Wittenberg S."/>
            <person name="Lehmann R."/>
            <person name="Liesegang H."/>
            <person name="Daniel R."/>
            <person name="Liebl W."/>
        </authorList>
    </citation>
    <scope>NUCLEOTIDE SEQUENCE</scope>
    <source>
        <strain>DSM 6192</strain>
    </source>
</reference>
<name>E0RQ40_WINT6</name>
<sequence>MRVPLFLSIVVLAAGCVTTSGEDAVRTAEPAARPVSALPAGRPSSPGHIEPPVLTPTEREEIRQAHLAALAQEIARLETLLSGDRQEDDAIATFISRLSEEKARLEREDPASYTPSSWVDLEGSFTGPFEFGQLFYYEGMTRSGPFYHLAGLKDGALSALREERPYRILAAVLCRRYYPFPSSYIFVYRWEALR</sequence>
<evidence type="ECO:0000313" key="2">
    <source>
        <dbReference type="EMBL" id="ADN01424.1"/>
    </source>
</evidence>
<dbReference type="PROSITE" id="PS51257">
    <property type="entry name" value="PROKAR_LIPOPROTEIN"/>
    <property type="match status" value="1"/>
</dbReference>
<feature type="region of interest" description="Disordered" evidence="1">
    <location>
        <begin position="27"/>
        <end position="53"/>
    </location>
</feature>
<evidence type="ECO:0000313" key="3">
    <source>
        <dbReference type="Proteomes" id="UP000001296"/>
    </source>
</evidence>
<dbReference type="HOGENOM" id="CLU_1401696_0_0_12"/>
<protein>
    <recommendedName>
        <fullName evidence="4">Lipoprotein</fullName>
    </recommendedName>
</protein>
<proteinExistence type="predicted"/>
<gene>
    <name evidence="2" type="ordered locus">STHERM_c04520</name>
</gene>
<evidence type="ECO:0000256" key="1">
    <source>
        <dbReference type="SAM" id="MobiDB-lite"/>
    </source>
</evidence>
<dbReference type="RefSeq" id="WP_013313265.1">
    <property type="nucleotide sequence ID" value="NC_014484.1"/>
</dbReference>
<dbReference type="AlphaFoldDB" id="E0RQ40"/>
<evidence type="ECO:0008006" key="4">
    <source>
        <dbReference type="Google" id="ProtNLM"/>
    </source>
</evidence>
<accession>E0RQ40</accession>
<dbReference type="Proteomes" id="UP000001296">
    <property type="component" value="Chromosome"/>
</dbReference>
<organism evidence="2 3">
    <name type="scientific">Winmispira thermophila (strain ATCC 49972 / DSM 6192 / RI 19.B1)</name>
    <name type="common">Spirochaeta thermophila</name>
    <dbReference type="NCBI Taxonomy" id="665571"/>
    <lineage>
        <taxon>Bacteria</taxon>
        <taxon>Pseudomonadati</taxon>
        <taxon>Spirochaetota</taxon>
        <taxon>Spirochaetia</taxon>
        <taxon>Winmispirales</taxon>
        <taxon>Winmispiraceae</taxon>
        <taxon>Winmispira</taxon>
    </lineage>
</organism>
<dbReference type="EMBL" id="CP001698">
    <property type="protein sequence ID" value="ADN01424.1"/>
    <property type="molecule type" value="Genomic_DNA"/>
</dbReference>
<reference evidence="2 3" key="2">
    <citation type="journal article" date="2010" name="J. Bacteriol.">
        <title>Genome sequence of the polysaccharide-degrading, thermophilic anaerobe Spirochaeta thermophila DSM 6192.</title>
        <authorList>
            <person name="Angelov A."/>
            <person name="Liebl S."/>
            <person name="Ballschmiter M."/>
            <person name="Bomeke M."/>
            <person name="Lehmann R."/>
            <person name="Liesegang H."/>
            <person name="Daniel R."/>
            <person name="Liebl W."/>
        </authorList>
    </citation>
    <scope>NUCLEOTIDE SEQUENCE [LARGE SCALE GENOMIC DNA]</scope>
    <source>
        <strain evidence="3">ATCC 49972 / DSM 6192 / RI 19.B1</strain>
    </source>
</reference>
<dbReference type="KEGG" id="sta:STHERM_c04520"/>
<dbReference type="PaxDb" id="665571-STHERM_c04520"/>